<accession>A0A4S4NFI2</accession>
<dbReference type="PANTHER" id="PTHR43792">
    <property type="entry name" value="GNAT FAMILY, PUTATIVE (AFU_ORTHOLOGUE AFUA_3G00765)-RELATED-RELATED"/>
    <property type="match status" value="1"/>
</dbReference>
<dbReference type="Pfam" id="PF13302">
    <property type="entry name" value="Acetyltransf_3"/>
    <property type="match status" value="1"/>
</dbReference>
<dbReference type="InterPro" id="IPR000182">
    <property type="entry name" value="GNAT_dom"/>
</dbReference>
<comment type="caution">
    <text evidence="3">The sequence shown here is derived from an EMBL/GenBank/DDBJ whole genome shotgun (WGS) entry which is preliminary data.</text>
</comment>
<dbReference type="Gene3D" id="3.40.630.30">
    <property type="match status" value="1"/>
</dbReference>
<organism evidence="3 4">
    <name type="scientific">Aliishimia ponticola</name>
    <dbReference type="NCBI Taxonomy" id="2499833"/>
    <lineage>
        <taxon>Bacteria</taxon>
        <taxon>Pseudomonadati</taxon>
        <taxon>Pseudomonadota</taxon>
        <taxon>Alphaproteobacteria</taxon>
        <taxon>Rhodobacterales</taxon>
        <taxon>Paracoccaceae</taxon>
        <taxon>Aliishimia</taxon>
    </lineage>
</organism>
<dbReference type="AlphaFoldDB" id="A0A4S4NFI2"/>
<dbReference type="GO" id="GO:0016747">
    <property type="term" value="F:acyltransferase activity, transferring groups other than amino-acyl groups"/>
    <property type="evidence" value="ECO:0007669"/>
    <property type="project" value="InterPro"/>
</dbReference>
<feature type="region of interest" description="Disordered" evidence="1">
    <location>
        <begin position="169"/>
        <end position="189"/>
    </location>
</feature>
<dbReference type="EMBL" id="SRKY01000001">
    <property type="protein sequence ID" value="THH38299.1"/>
    <property type="molecule type" value="Genomic_DNA"/>
</dbReference>
<evidence type="ECO:0000313" key="3">
    <source>
        <dbReference type="EMBL" id="THH38299.1"/>
    </source>
</evidence>
<name>A0A4S4NFI2_9RHOB</name>
<dbReference type="InterPro" id="IPR051531">
    <property type="entry name" value="N-acetyltransferase"/>
</dbReference>
<evidence type="ECO:0000313" key="4">
    <source>
        <dbReference type="Proteomes" id="UP000306602"/>
    </source>
</evidence>
<dbReference type="Proteomes" id="UP000306602">
    <property type="component" value="Unassembled WGS sequence"/>
</dbReference>
<sequence length="189" mass="21142">MRAIPTIRTARLTLRAMRLQDFERFAEIWRDPSVVAHLGGVPWDEPRAWASFLRNAGHWQMVGYGQWAIEPHGTREMVGQVGFFVDRTDEAASPWPEAGWMLHPDAQGQGLGIDAVQAAHDWFDRVITGPLTCRILPGNDRSDAIARQLGYHLADPETEDDGALQLYLRKTPPGGPRNLLDDCSTRGSM</sequence>
<dbReference type="PANTHER" id="PTHR43792:SF1">
    <property type="entry name" value="N-ACETYLTRANSFERASE DOMAIN-CONTAINING PROTEIN"/>
    <property type="match status" value="1"/>
</dbReference>
<protein>
    <submittedName>
        <fullName evidence="3">N-acetyltransferase</fullName>
    </submittedName>
</protein>
<keyword evidence="3" id="KW-0808">Transferase</keyword>
<feature type="domain" description="N-acetyltransferase" evidence="2">
    <location>
        <begin position="12"/>
        <end position="173"/>
    </location>
</feature>
<gene>
    <name evidence="3" type="ORF">E4Z66_01635</name>
</gene>
<dbReference type="RefSeq" id="WP_136461192.1">
    <property type="nucleotide sequence ID" value="NZ_SRKY01000001.1"/>
</dbReference>
<dbReference type="PROSITE" id="PS51186">
    <property type="entry name" value="GNAT"/>
    <property type="match status" value="1"/>
</dbReference>
<feature type="compositionally biased region" description="Basic and acidic residues" evidence="1">
    <location>
        <begin position="179"/>
        <end position="189"/>
    </location>
</feature>
<dbReference type="InterPro" id="IPR016181">
    <property type="entry name" value="Acyl_CoA_acyltransferase"/>
</dbReference>
<evidence type="ECO:0000259" key="2">
    <source>
        <dbReference type="PROSITE" id="PS51186"/>
    </source>
</evidence>
<dbReference type="SUPFAM" id="SSF55729">
    <property type="entry name" value="Acyl-CoA N-acyltransferases (Nat)"/>
    <property type="match status" value="1"/>
</dbReference>
<proteinExistence type="predicted"/>
<dbReference type="OrthoDB" id="6293260at2"/>
<keyword evidence="4" id="KW-1185">Reference proteome</keyword>
<evidence type="ECO:0000256" key="1">
    <source>
        <dbReference type="SAM" id="MobiDB-lite"/>
    </source>
</evidence>
<reference evidence="3 4" key="1">
    <citation type="submission" date="2019-04" db="EMBL/GenBank/DDBJ databases">
        <title>Shimia ponticola sp. nov., isolated from seawater.</title>
        <authorList>
            <person name="Kim Y.-O."/>
            <person name="Yoon J.-H."/>
        </authorList>
    </citation>
    <scope>NUCLEOTIDE SEQUENCE [LARGE SCALE GENOMIC DNA]</scope>
    <source>
        <strain evidence="3 4">MYP11</strain>
    </source>
</reference>